<dbReference type="InParanoid" id="G0QJS9"/>
<dbReference type="Gene3D" id="3.40.50.1820">
    <property type="entry name" value="alpha/beta hydrolase"/>
    <property type="match status" value="1"/>
</dbReference>
<evidence type="ECO:0000313" key="1">
    <source>
        <dbReference type="EMBL" id="EGR34522.1"/>
    </source>
</evidence>
<dbReference type="InterPro" id="IPR029058">
    <property type="entry name" value="AB_hydrolase_fold"/>
</dbReference>
<proteinExistence type="predicted"/>
<name>G0QJS9_ICHMU</name>
<dbReference type="eggNOG" id="KOG1553">
    <property type="taxonomic scope" value="Eukaryota"/>
</dbReference>
<dbReference type="Proteomes" id="UP000008983">
    <property type="component" value="Unassembled WGS sequence"/>
</dbReference>
<dbReference type="STRING" id="857967.G0QJS9"/>
<sequence>MNDIYGFSLEQKEFFGLLKKIVTLLQQFKFKDQQNDTYVLWELFEQPYTLNDIVEQKPFFTRIKKLFQKNILGTLNQLRADILNQFQTKQFYLQSYDGVKIDCVYIQCEKQSPLQFSPDQTLDGNEKPLIQETSSKDKVIIYCNPNGGYYENLFYDSDWLEFYLKKGINLLVWNYRGYGNSQGIPTTYNIFKDCEYIVDYLRKNFQIKNIGIHGQSLGGLVATYTADQKKLNFLCADRTFSKFSQVALHSFGPKASKAFQLLTDWDFDSSYAYLKANCYKIITVDPKDEVLPFLSSLLNGVVYNFGLLSARFNDFPRIRIL</sequence>
<dbReference type="EMBL" id="GL983090">
    <property type="protein sequence ID" value="EGR34522.1"/>
    <property type="molecule type" value="Genomic_DNA"/>
</dbReference>
<dbReference type="PANTHER" id="PTHR12277">
    <property type="entry name" value="ALPHA/BETA HYDROLASE DOMAIN-CONTAINING PROTEIN"/>
    <property type="match status" value="1"/>
</dbReference>
<dbReference type="Pfam" id="PF05677">
    <property type="entry name" value="DUF818"/>
    <property type="match status" value="1"/>
</dbReference>
<evidence type="ECO:0008006" key="3">
    <source>
        <dbReference type="Google" id="ProtNLM"/>
    </source>
</evidence>
<dbReference type="AlphaFoldDB" id="G0QJS9"/>
<dbReference type="GO" id="GO:0016020">
    <property type="term" value="C:membrane"/>
    <property type="evidence" value="ECO:0007669"/>
    <property type="project" value="TreeGrafter"/>
</dbReference>
<evidence type="ECO:0000313" key="2">
    <source>
        <dbReference type="Proteomes" id="UP000008983"/>
    </source>
</evidence>
<dbReference type="GeneID" id="14910716"/>
<gene>
    <name evidence="1" type="ORF">IMG5_008710</name>
</gene>
<dbReference type="GO" id="GO:0008474">
    <property type="term" value="F:palmitoyl-(protein) hydrolase activity"/>
    <property type="evidence" value="ECO:0007669"/>
    <property type="project" value="TreeGrafter"/>
</dbReference>
<organism evidence="1 2">
    <name type="scientific">Ichthyophthirius multifiliis</name>
    <name type="common">White spot disease agent</name>
    <name type="synonym">Ich</name>
    <dbReference type="NCBI Taxonomy" id="5932"/>
    <lineage>
        <taxon>Eukaryota</taxon>
        <taxon>Sar</taxon>
        <taxon>Alveolata</taxon>
        <taxon>Ciliophora</taxon>
        <taxon>Intramacronucleata</taxon>
        <taxon>Oligohymenophorea</taxon>
        <taxon>Hymenostomatida</taxon>
        <taxon>Ophryoglenina</taxon>
        <taxon>Ichthyophthirius</taxon>
    </lineage>
</organism>
<accession>G0QJS9</accession>
<keyword evidence="2" id="KW-1185">Reference proteome</keyword>
<dbReference type="OrthoDB" id="10249433at2759"/>
<dbReference type="InterPro" id="IPR008536">
    <property type="entry name" value="DUF818"/>
</dbReference>
<dbReference type="SUPFAM" id="SSF53474">
    <property type="entry name" value="alpha/beta-Hydrolases"/>
    <property type="match status" value="1"/>
</dbReference>
<reference evidence="1 2" key="1">
    <citation type="submission" date="2011-07" db="EMBL/GenBank/DDBJ databases">
        <authorList>
            <person name="Coyne R."/>
            <person name="Brami D."/>
            <person name="Johnson J."/>
            <person name="Hostetler J."/>
            <person name="Hannick L."/>
            <person name="Clark T."/>
            <person name="Cassidy-Hanley D."/>
            <person name="Inman J."/>
        </authorList>
    </citation>
    <scope>NUCLEOTIDE SEQUENCE [LARGE SCALE GENOMIC DNA]</scope>
    <source>
        <strain evidence="1 2">G5</strain>
    </source>
</reference>
<dbReference type="PANTHER" id="PTHR12277:SF81">
    <property type="entry name" value="PROTEIN ABHD13"/>
    <property type="match status" value="1"/>
</dbReference>
<dbReference type="RefSeq" id="XP_004039826.1">
    <property type="nucleotide sequence ID" value="XM_004039778.1"/>
</dbReference>
<protein>
    <recommendedName>
        <fullName evidence="3">Serine aminopeptidase S33 domain-containing protein</fullName>
    </recommendedName>
</protein>